<dbReference type="EMBL" id="BCMI01000017">
    <property type="protein sequence ID" value="GAX06429.1"/>
    <property type="molecule type" value="Genomic_DNA"/>
</dbReference>
<dbReference type="RefSeq" id="WP_089121463.1">
    <property type="nucleotide sequence ID" value="NZ_BCMI01000017.1"/>
</dbReference>
<feature type="signal peptide" evidence="1">
    <location>
        <begin position="1"/>
        <end position="32"/>
    </location>
</feature>
<name>A0A1Z5IXM8_9LACO</name>
<organism evidence="2 3">
    <name type="scientific">Secundilactobacillus pentosiphilus</name>
    <dbReference type="NCBI Taxonomy" id="1714682"/>
    <lineage>
        <taxon>Bacteria</taxon>
        <taxon>Bacillati</taxon>
        <taxon>Bacillota</taxon>
        <taxon>Bacilli</taxon>
        <taxon>Lactobacillales</taxon>
        <taxon>Lactobacillaceae</taxon>
        <taxon>Secundilactobacillus</taxon>
    </lineage>
</organism>
<feature type="chain" id="PRO_5013097291" evidence="1">
    <location>
        <begin position="33"/>
        <end position="171"/>
    </location>
</feature>
<sequence precursor="true">MNLFGKKGLLYATATVASAALFFGVGQTKASAATNLSAVPHTFRGTWYENDGYNKEKYKISSKHMTFYQYSHGKYRKYGTYAISKKFKNGKWFAFKKHKNGWYSYSLMDANGDSPMKKTTVKIGSKKYVAILTNGGGQVGLMPKHQKYDLMLHHATKHHYQKTASTSGSRS</sequence>
<evidence type="ECO:0000313" key="2">
    <source>
        <dbReference type="EMBL" id="GAX06429.1"/>
    </source>
</evidence>
<gene>
    <name evidence="2" type="ORF">IWT25_01773</name>
</gene>
<comment type="caution">
    <text evidence="2">The sequence shown here is derived from an EMBL/GenBank/DDBJ whole genome shotgun (WGS) entry which is preliminary data.</text>
</comment>
<evidence type="ECO:0000256" key="1">
    <source>
        <dbReference type="SAM" id="SignalP"/>
    </source>
</evidence>
<protein>
    <submittedName>
        <fullName evidence="2">Uncharacterized protein</fullName>
    </submittedName>
</protein>
<dbReference type="OrthoDB" id="2316987at2"/>
<reference evidence="2 3" key="1">
    <citation type="submission" date="2015-11" db="EMBL/GenBank/DDBJ databases">
        <title>Draft genome sequences of new species of the genus Lactobacillus isolated from orchardgrass silage.</title>
        <authorList>
            <person name="Tohno M."/>
            <person name="Tanizawa Y."/>
            <person name="Arita M."/>
        </authorList>
    </citation>
    <scope>NUCLEOTIDE SEQUENCE [LARGE SCALE GENOMIC DNA]</scope>
    <source>
        <strain evidence="2 3">IWT25</strain>
    </source>
</reference>
<keyword evidence="1" id="KW-0732">Signal</keyword>
<dbReference type="Proteomes" id="UP000198414">
    <property type="component" value="Unassembled WGS sequence"/>
</dbReference>
<evidence type="ECO:0000313" key="3">
    <source>
        <dbReference type="Proteomes" id="UP000198414"/>
    </source>
</evidence>
<dbReference type="AlphaFoldDB" id="A0A1Z5IXM8"/>
<accession>A0A1Z5IXM8</accession>
<proteinExistence type="predicted"/>